<evidence type="ECO:0000313" key="1">
    <source>
        <dbReference type="EMBL" id="SMB96856.1"/>
    </source>
</evidence>
<sequence>MNEGLLLKAFVEYLRSDRNYEEEARRAGVSLGFLAAVMAANIDEYIAEMVDWAAQCREFYCPECNDGEYYNANNVPRDENGFLCSKCGRPLSSSCCAGCGRNIADVGGTQVHGGWAYCSGCSPG</sequence>
<dbReference type="RefSeq" id="WP_084665302.1">
    <property type="nucleotide sequence ID" value="NZ_LT838272.1"/>
</dbReference>
<organism evidence="1 2">
    <name type="scientific">Thermanaeromonas toyohensis ToBE</name>
    <dbReference type="NCBI Taxonomy" id="698762"/>
    <lineage>
        <taxon>Bacteria</taxon>
        <taxon>Bacillati</taxon>
        <taxon>Bacillota</taxon>
        <taxon>Clostridia</taxon>
        <taxon>Neomoorellales</taxon>
        <taxon>Neomoorellaceae</taxon>
        <taxon>Thermanaeromonas</taxon>
    </lineage>
</organism>
<accession>A0A1W1VU59</accession>
<name>A0A1W1VU59_9FIRM</name>
<gene>
    <name evidence="1" type="ORF">SAMN00808754_1692</name>
</gene>
<dbReference type="Proteomes" id="UP000192569">
    <property type="component" value="Chromosome I"/>
</dbReference>
<dbReference type="EMBL" id="LT838272">
    <property type="protein sequence ID" value="SMB96856.1"/>
    <property type="molecule type" value="Genomic_DNA"/>
</dbReference>
<evidence type="ECO:0000313" key="2">
    <source>
        <dbReference type="Proteomes" id="UP000192569"/>
    </source>
</evidence>
<dbReference type="AlphaFoldDB" id="A0A1W1VU59"/>
<keyword evidence="2" id="KW-1185">Reference proteome</keyword>
<protein>
    <submittedName>
        <fullName evidence="1">Uncharacterized protein</fullName>
    </submittedName>
</protein>
<proteinExistence type="predicted"/>
<dbReference type="STRING" id="698762.SAMN00808754_1692"/>
<reference evidence="1 2" key="1">
    <citation type="submission" date="2017-04" db="EMBL/GenBank/DDBJ databases">
        <authorList>
            <person name="Afonso C.L."/>
            <person name="Miller P.J."/>
            <person name="Scott M.A."/>
            <person name="Spackman E."/>
            <person name="Goraichik I."/>
            <person name="Dimitrov K.M."/>
            <person name="Suarez D.L."/>
            <person name="Swayne D.E."/>
        </authorList>
    </citation>
    <scope>NUCLEOTIDE SEQUENCE [LARGE SCALE GENOMIC DNA]</scope>
    <source>
        <strain evidence="1 2">ToBE</strain>
    </source>
</reference>